<dbReference type="GeneID" id="87830612"/>
<proteinExistence type="predicted"/>
<keyword evidence="1" id="KW-1133">Transmembrane helix</keyword>
<name>A0AAN6TSW0_9PEZI</name>
<evidence type="ECO:0000313" key="2">
    <source>
        <dbReference type="EMBL" id="KAK4119681.1"/>
    </source>
</evidence>
<protein>
    <submittedName>
        <fullName evidence="2">Uncharacterized protein</fullName>
    </submittedName>
</protein>
<keyword evidence="1" id="KW-0472">Membrane</keyword>
<gene>
    <name evidence="2" type="ORF">N657DRAFT_649997</name>
</gene>
<sequence length="54" mass="5729">MSGNARRIPPRVGAFVSGSLLTPFGRAAGWFWQTELAAIVIAAVMILSLEPLGM</sequence>
<evidence type="ECO:0000256" key="1">
    <source>
        <dbReference type="SAM" id="Phobius"/>
    </source>
</evidence>
<dbReference type="AlphaFoldDB" id="A0AAN6TSW0"/>
<keyword evidence="1" id="KW-0812">Transmembrane</keyword>
<accession>A0AAN6TSW0</accession>
<feature type="transmembrane region" description="Helical" evidence="1">
    <location>
        <begin position="30"/>
        <end position="49"/>
    </location>
</feature>
<dbReference type="RefSeq" id="XP_062643454.1">
    <property type="nucleotide sequence ID" value="XM_062793843.1"/>
</dbReference>
<reference evidence="2" key="2">
    <citation type="submission" date="2023-05" db="EMBL/GenBank/DDBJ databases">
        <authorList>
            <consortium name="Lawrence Berkeley National Laboratory"/>
            <person name="Steindorff A."/>
            <person name="Hensen N."/>
            <person name="Bonometti L."/>
            <person name="Westerberg I."/>
            <person name="Brannstrom I.O."/>
            <person name="Guillou S."/>
            <person name="Cros-Aarteil S."/>
            <person name="Calhoun S."/>
            <person name="Haridas S."/>
            <person name="Kuo A."/>
            <person name="Mondo S."/>
            <person name="Pangilinan J."/>
            <person name="Riley R."/>
            <person name="Labutti K."/>
            <person name="Andreopoulos B."/>
            <person name="Lipzen A."/>
            <person name="Chen C."/>
            <person name="Yanf M."/>
            <person name="Daum C."/>
            <person name="Ng V."/>
            <person name="Clum A."/>
            <person name="Ohm R."/>
            <person name="Martin F."/>
            <person name="Silar P."/>
            <person name="Natvig D."/>
            <person name="Lalanne C."/>
            <person name="Gautier V."/>
            <person name="Ament-Velasquez S.L."/>
            <person name="Kruys A."/>
            <person name="Hutchinson M.I."/>
            <person name="Powell A.J."/>
            <person name="Barry K."/>
            <person name="Miller A.N."/>
            <person name="Grigoriev I.V."/>
            <person name="Debuchy R."/>
            <person name="Gladieux P."/>
            <person name="Thoren M.H."/>
            <person name="Johannesson H."/>
        </authorList>
    </citation>
    <scope>NUCLEOTIDE SEQUENCE</scope>
    <source>
        <strain evidence="2">CBS 731.68</strain>
    </source>
</reference>
<dbReference type="Proteomes" id="UP001302602">
    <property type="component" value="Unassembled WGS sequence"/>
</dbReference>
<organism evidence="2 3">
    <name type="scientific">Parathielavia appendiculata</name>
    <dbReference type="NCBI Taxonomy" id="2587402"/>
    <lineage>
        <taxon>Eukaryota</taxon>
        <taxon>Fungi</taxon>
        <taxon>Dikarya</taxon>
        <taxon>Ascomycota</taxon>
        <taxon>Pezizomycotina</taxon>
        <taxon>Sordariomycetes</taxon>
        <taxon>Sordariomycetidae</taxon>
        <taxon>Sordariales</taxon>
        <taxon>Chaetomiaceae</taxon>
        <taxon>Parathielavia</taxon>
    </lineage>
</organism>
<keyword evidence="3" id="KW-1185">Reference proteome</keyword>
<reference evidence="2" key="1">
    <citation type="journal article" date="2023" name="Mol. Phylogenet. Evol.">
        <title>Genome-scale phylogeny and comparative genomics of the fungal order Sordariales.</title>
        <authorList>
            <person name="Hensen N."/>
            <person name="Bonometti L."/>
            <person name="Westerberg I."/>
            <person name="Brannstrom I.O."/>
            <person name="Guillou S."/>
            <person name="Cros-Aarteil S."/>
            <person name="Calhoun S."/>
            <person name="Haridas S."/>
            <person name="Kuo A."/>
            <person name="Mondo S."/>
            <person name="Pangilinan J."/>
            <person name="Riley R."/>
            <person name="LaButti K."/>
            <person name="Andreopoulos B."/>
            <person name="Lipzen A."/>
            <person name="Chen C."/>
            <person name="Yan M."/>
            <person name="Daum C."/>
            <person name="Ng V."/>
            <person name="Clum A."/>
            <person name="Steindorff A."/>
            <person name="Ohm R.A."/>
            <person name="Martin F."/>
            <person name="Silar P."/>
            <person name="Natvig D.O."/>
            <person name="Lalanne C."/>
            <person name="Gautier V."/>
            <person name="Ament-Velasquez S.L."/>
            <person name="Kruys A."/>
            <person name="Hutchinson M.I."/>
            <person name="Powell A.J."/>
            <person name="Barry K."/>
            <person name="Miller A.N."/>
            <person name="Grigoriev I.V."/>
            <person name="Debuchy R."/>
            <person name="Gladieux P."/>
            <person name="Hiltunen Thoren M."/>
            <person name="Johannesson H."/>
        </authorList>
    </citation>
    <scope>NUCLEOTIDE SEQUENCE</scope>
    <source>
        <strain evidence="2">CBS 731.68</strain>
    </source>
</reference>
<comment type="caution">
    <text evidence="2">The sequence shown here is derived from an EMBL/GenBank/DDBJ whole genome shotgun (WGS) entry which is preliminary data.</text>
</comment>
<dbReference type="EMBL" id="MU853246">
    <property type="protein sequence ID" value="KAK4119681.1"/>
    <property type="molecule type" value="Genomic_DNA"/>
</dbReference>
<evidence type="ECO:0000313" key="3">
    <source>
        <dbReference type="Proteomes" id="UP001302602"/>
    </source>
</evidence>